<comment type="function">
    <text evidence="10 11">FliG is one of three proteins (FliG, FliN, FliM) that forms the rotor-mounted switch complex (C ring), located at the base of the basal body. This complex interacts with the CheY and CheZ chemotaxis proteins, in addition to contacting components of the motor that determine the direction of flagellar rotation.</text>
</comment>
<organism evidence="15 16">
    <name type="scientific">Edaphosphingomonas haloaromaticamans</name>
    <dbReference type="NCBI Taxonomy" id="653954"/>
    <lineage>
        <taxon>Bacteria</taxon>
        <taxon>Pseudomonadati</taxon>
        <taxon>Pseudomonadota</taxon>
        <taxon>Alphaproteobacteria</taxon>
        <taxon>Sphingomonadales</taxon>
        <taxon>Rhizorhabdaceae</taxon>
        <taxon>Edaphosphingomonas</taxon>
    </lineage>
</organism>
<evidence type="ECO:0000256" key="2">
    <source>
        <dbReference type="ARBA" id="ARBA00004413"/>
    </source>
</evidence>
<dbReference type="Pfam" id="PF14841">
    <property type="entry name" value="FliG_M"/>
    <property type="match status" value="1"/>
</dbReference>
<dbReference type="Pfam" id="PF01706">
    <property type="entry name" value="FliG_C"/>
    <property type="match status" value="1"/>
</dbReference>
<keyword evidence="15" id="KW-0282">Flagellum</keyword>
<keyword evidence="8 11" id="KW-0472">Membrane</keyword>
<evidence type="ECO:0000256" key="1">
    <source>
        <dbReference type="ARBA" id="ARBA00004117"/>
    </source>
</evidence>
<keyword evidence="5 11" id="KW-1003">Cell membrane</keyword>
<dbReference type="GO" id="GO:0003774">
    <property type="term" value="F:cytoskeletal motor activity"/>
    <property type="evidence" value="ECO:0007669"/>
    <property type="project" value="InterPro"/>
</dbReference>
<dbReference type="PANTHER" id="PTHR30534:SF0">
    <property type="entry name" value="FLAGELLAR MOTOR SWITCH PROTEIN FLIG"/>
    <property type="match status" value="1"/>
</dbReference>
<dbReference type="Pfam" id="PF14842">
    <property type="entry name" value="FliG_N"/>
    <property type="match status" value="1"/>
</dbReference>
<dbReference type="GO" id="GO:0071973">
    <property type="term" value="P:bacterial-type flagellum-dependent cell motility"/>
    <property type="evidence" value="ECO:0007669"/>
    <property type="project" value="InterPro"/>
</dbReference>
<keyword evidence="15" id="KW-0966">Cell projection</keyword>
<keyword evidence="7 11" id="KW-0283">Flagellar rotation</keyword>
<evidence type="ECO:0000256" key="8">
    <source>
        <dbReference type="ARBA" id="ARBA00023136"/>
    </source>
</evidence>
<keyword evidence="11" id="KW-0997">Cell inner membrane</keyword>
<dbReference type="InterPro" id="IPR000090">
    <property type="entry name" value="Flg_Motor_Flig"/>
</dbReference>
<evidence type="ECO:0000259" key="14">
    <source>
        <dbReference type="Pfam" id="PF14842"/>
    </source>
</evidence>
<dbReference type="NCBIfam" id="TIGR00207">
    <property type="entry name" value="fliG"/>
    <property type="match status" value="1"/>
</dbReference>
<keyword evidence="16" id="KW-1185">Reference proteome</keyword>
<protein>
    <recommendedName>
        <fullName evidence="4 11">Flagellar motor switch protein FliG</fullName>
    </recommendedName>
</protein>
<evidence type="ECO:0000259" key="12">
    <source>
        <dbReference type="Pfam" id="PF01706"/>
    </source>
</evidence>
<dbReference type="RefSeq" id="WP_015457926.1">
    <property type="nucleotide sequence ID" value="NZ_MIPT01000001.1"/>
</dbReference>
<dbReference type="InterPro" id="IPR028263">
    <property type="entry name" value="FliG_N"/>
</dbReference>
<dbReference type="AlphaFoldDB" id="A0A1S1HGB4"/>
<evidence type="ECO:0000256" key="10">
    <source>
        <dbReference type="ARBA" id="ARBA00025598"/>
    </source>
</evidence>
<feature type="domain" description="Flagellar motor switch protein FliG C-terminal" evidence="12">
    <location>
        <begin position="230"/>
        <end position="336"/>
    </location>
</feature>
<dbReference type="GO" id="GO:0006935">
    <property type="term" value="P:chemotaxis"/>
    <property type="evidence" value="ECO:0007669"/>
    <property type="project" value="UniProtKB-KW"/>
</dbReference>
<dbReference type="EMBL" id="MIPT01000001">
    <property type="protein sequence ID" value="OHT21329.1"/>
    <property type="molecule type" value="Genomic_DNA"/>
</dbReference>
<feature type="domain" description="Flagellar motor switch protein FliG N-terminal" evidence="14">
    <location>
        <begin position="18"/>
        <end position="116"/>
    </location>
</feature>
<keyword evidence="9 11" id="KW-0975">Bacterial flagellum</keyword>
<sequence length="344" mass="37527">MAEVETLTREAGERMPAGCEAAAILLMLLSEEEAADVLARLEPDEVQMLGGAMFGVADVSEGQVNGVLDLFVRRARARTTIGFGADRHIRGMMERALGSDRADNIMARITPPTRTNTLDALKWMDPRTIAALIENEHPQIAALVLAHLDPPIAADVLQLVDEEAQTDLIYRIAKLGPVTSEALEDLERVLLRQLGHTMRGGATSRRGGTSEAAKIVNNTRTTAEQRIIRSLNKLDRTLARTIEDEMFVFDNLGALDEKNMGTLLRAVDNSILVVALKGAEEKLRAKMLGCMSSRAAQSIMDEMIERGPMRLTEVQDAQKEMLAIARQLADAGTINLGGKDGDYV</sequence>
<dbReference type="SUPFAM" id="SSF48029">
    <property type="entry name" value="FliG"/>
    <property type="match status" value="2"/>
</dbReference>
<evidence type="ECO:0000256" key="3">
    <source>
        <dbReference type="ARBA" id="ARBA00010299"/>
    </source>
</evidence>
<feature type="domain" description="Flagellar motor switch protein FliG middle" evidence="13">
    <location>
        <begin position="126"/>
        <end position="197"/>
    </location>
</feature>
<evidence type="ECO:0000256" key="9">
    <source>
        <dbReference type="ARBA" id="ARBA00023143"/>
    </source>
</evidence>
<name>A0A1S1HGB4_9SPHN</name>
<gene>
    <name evidence="15" type="primary">fliG_1</name>
    <name evidence="15" type="ORF">BHE75_03336</name>
</gene>
<reference evidence="15 16" key="1">
    <citation type="submission" date="2016-09" db="EMBL/GenBank/DDBJ databases">
        <title>Metabolic pathway, cell adaptation mechanisms and a novel monoxygenase revealed through proteogenomic-transcription analysis of a Sphingomonas haloaromaticamans strain degrading the fungicide ortho-phenylphenol.</title>
        <authorList>
            <person name="Perruchon C."/>
            <person name="Papadopoulou E.S."/>
            <person name="Rousidou C."/>
            <person name="Vasileiadis S."/>
            <person name="Tanou G."/>
            <person name="Amoutzias G."/>
            <person name="Molassiotis A."/>
            <person name="Karpouzas D.G."/>
        </authorList>
    </citation>
    <scope>NUCLEOTIDE SEQUENCE [LARGE SCALE GENOMIC DNA]</scope>
    <source>
        <strain evidence="15 16">P3</strain>
    </source>
</reference>
<evidence type="ECO:0000313" key="15">
    <source>
        <dbReference type="EMBL" id="OHT21329.1"/>
    </source>
</evidence>
<dbReference type="PIRSF" id="PIRSF003161">
    <property type="entry name" value="FliG"/>
    <property type="match status" value="1"/>
</dbReference>
<proteinExistence type="inferred from homology"/>
<dbReference type="Gene3D" id="1.10.220.30">
    <property type="match status" value="3"/>
</dbReference>
<dbReference type="InterPro" id="IPR011002">
    <property type="entry name" value="FliG_a-hlx"/>
</dbReference>
<dbReference type="PANTHER" id="PTHR30534">
    <property type="entry name" value="FLAGELLAR MOTOR SWITCH PROTEIN FLIG"/>
    <property type="match status" value="1"/>
</dbReference>
<dbReference type="InterPro" id="IPR032779">
    <property type="entry name" value="FliG_M"/>
</dbReference>
<dbReference type="InterPro" id="IPR023087">
    <property type="entry name" value="Flg_Motor_Flig_C"/>
</dbReference>
<keyword evidence="15" id="KW-0969">Cilium</keyword>
<evidence type="ECO:0000313" key="16">
    <source>
        <dbReference type="Proteomes" id="UP000179467"/>
    </source>
</evidence>
<evidence type="ECO:0000256" key="5">
    <source>
        <dbReference type="ARBA" id="ARBA00022475"/>
    </source>
</evidence>
<dbReference type="Proteomes" id="UP000179467">
    <property type="component" value="Unassembled WGS sequence"/>
</dbReference>
<evidence type="ECO:0000259" key="13">
    <source>
        <dbReference type="Pfam" id="PF14841"/>
    </source>
</evidence>
<evidence type="ECO:0000256" key="11">
    <source>
        <dbReference type="PIRNR" id="PIRNR003161"/>
    </source>
</evidence>
<accession>A0A1S1HGB4</accession>
<comment type="subcellular location">
    <subcellularLocation>
        <location evidence="1 11">Bacterial flagellum basal body</location>
    </subcellularLocation>
    <subcellularLocation>
        <location evidence="11">Cell inner membrane</location>
        <topology evidence="11">Peripheral membrane protein</topology>
        <orientation evidence="11">Cytoplasmic side</orientation>
    </subcellularLocation>
    <subcellularLocation>
        <location evidence="2">Cell membrane</location>
        <topology evidence="2">Peripheral membrane protein</topology>
        <orientation evidence="2">Cytoplasmic side</orientation>
    </subcellularLocation>
</comment>
<evidence type="ECO:0000256" key="6">
    <source>
        <dbReference type="ARBA" id="ARBA00022500"/>
    </source>
</evidence>
<evidence type="ECO:0000256" key="7">
    <source>
        <dbReference type="ARBA" id="ARBA00022779"/>
    </source>
</evidence>
<comment type="similarity">
    <text evidence="3 11">Belongs to the FliG family.</text>
</comment>
<dbReference type="GO" id="GO:0005886">
    <property type="term" value="C:plasma membrane"/>
    <property type="evidence" value="ECO:0007669"/>
    <property type="project" value="UniProtKB-SubCell"/>
</dbReference>
<dbReference type="PRINTS" id="PR00954">
    <property type="entry name" value="FLGMOTORFLIG"/>
</dbReference>
<dbReference type="GO" id="GO:0009425">
    <property type="term" value="C:bacterial-type flagellum basal body"/>
    <property type="evidence" value="ECO:0007669"/>
    <property type="project" value="UniProtKB-SubCell"/>
</dbReference>
<keyword evidence="6 11" id="KW-0145">Chemotaxis</keyword>
<evidence type="ECO:0000256" key="4">
    <source>
        <dbReference type="ARBA" id="ARBA00021870"/>
    </source>
</evidence>
<comment type="caution">
    <text evidence="15">The sequence shown here is derived from an EMBL/GenBank/DDBJ whole genome shotgun (WGS) entry which is preliminary data.</text>
</comment>